<evidence type="ECO:0008006" key="5">
    <source>
        <dbReference type="Google" id="ProtNLM"/>
    </source>
</evidence>
<feature type="transmembrane region" description="Helical" evidence="2">
    <location>
        <begin position="185"/>
        <end position="202"/>
    </location>
</feature>
<name>I0H7I5_ACTM4</name>
<dbReference type="AlphaFoldDB" id="I0H7I5"/>
<evidence type="ECO:0000256" key="1">
    <source>
        <dbReference type="SAM" id="MobiDB-lite"/>
    </source>
</evidence>
<gene>
    <name evidence="3" type="ordered locus">AMIS_37520</name>
</gene>
<feature type="compositionally biased region" description="Low complexity" evidence="1">
    <location>
        <begin position="1"/>
        <end position="20"/>
    </location>
</feature>
<dbReference type="InterPro" id="IPR022062">
    <property type="entry name" value="DUF3618"/>
</dbReference>
<feature type="compositionally biased region" description="Polar residues" evidence="1">
    <location>
        <begin position="53"/>
        <end position="74"/>
    </location>
</feature>
<keyword evidence="4" id="KW-1185">Reference proteome</keyword>
<sequence length="206" mass="20072">MTEAAKGGATASAATTGKPAEPAKIGTTGSTPLPKTTADTKAGSGADGKTGNGADSKTGNGADSKTGNGADSKTGSGADGKAGSDGSGADGKRDTARDTARDSAGDEGDPSRRTRELKDEIARTRTEMGETAAALAAKADVPGRVRQGAAETSTHVAEGVAEAAEQARAAIGSVPRRVGAEPQRYALLGAAVAAAAAGVVLIRKAR</sequence>
<keyword evidence="2" id="KW-1133">Transmembrane helix</keyword>
<dbReference type="PATRIC" id="fig|512565.3.peg.3745"/>
<keyword evidence="2" id="KW-0812">Transmembrane</keyword>
<accession>I0H7I5</accession>
<feature type="compositionally biased region" description="Basic and acidic residues" evidence="1">
    <location>
        <begin position="90"/>
        <end position="122"/>
    </location>
</feature>
<feature type="region of interest" description="Disordered" evidence="1">
    <location>
        <begin position="1"/>
        <end position="122"/>
    </location>
</feature>
<protein>
    <recommendedName>
        <fullName evidence="5">DUF3618 domain-containing protein</fullName>
    </recommendedName>
</protein>
<feature type="compositionally biased region" description="Gly residues" evidence="1">
    <location>
        <begin position="77"/>
        <end position="89"/>
    </location>
</feature>
<proteinExistence type="predicted"/>
<dbReference type="EMBL" id="AP012319">
    <property type="protein sequence ID" value="BAL88972.1"/>
    <property type="molecule type" value="Genomic_DNA"/>
</dbReference>
<keyword evidence="2" id="KW-0472">Membrane</keyword>
<feature type="compositionally biased region" description="Polar residues" evidence="1">
    <location>
        <begin position="27"/>
        <end position="39"/>
    </location>
</feature>
<evidence type="ECO:0000313" key="3">
    <source>
        <dbReference type="EMBL" id="BAL88972.1"/>
    </source>
</evidence>
<organism evidence="3 4">
    <name type="scientific">Actinoplanes missouriensis (strain ATCC 14538 / DSM 43046 / CBS 188.64 / JCM 3121 / NBRC 102363 / NCIMB 12654 / NRRL B-3342 / UNCC 431)</name>
    <dbReference type="NCBI Taxonomy" id="512565"/>
    <lineage>
        <taxon>Bacteria</taxon>
        <taxon>Bacillati</taxon>
        <taxon>Actinomycetota</taxon>
        <taxon>Actinomycetes</taxon>
        <taxon>Micromonosporales</taxon>
        <taxon>Micromonosporaceae</taxon>
        <taxon>Actinoplanes</taxon>
    </lineage>
</organism>
<dbReference type="KEGG" id="ams:AMIS_37520"/>
<dbReference type="Proteomes" id="UP000007882">
    <property type="component" value="Chromosome"/>
</dbReference>
<dbReference type="HOGENOM" id="CLU_1329612_0_0_11"/>
<evidence type="ECO:0000256" key="2">
    <source>
        <dbReference type="SAM" id="Phobius"/>
    </source>
</evidence>
<evidence type="ECO:0000313" key="4">
    <source>
        <dbReference type="Proteomes" id="UP000007882"/>
    </source>
</evidence>
<dbReference type="Pfam" id="PF12277">
    <property type="entry name" value="DUF3618"/>
    <property type="match status" value="1"/>
</dbReference>
<reference evidence="3 4" key="1">
    <citation type="submission" date="2012-02" db="EMBL/GenBank/DDBJ databases">
        <title>Complete genome sequence of Actinoplanes missouriensis 431 (= NBRC 102363).</title>
        <authorList>
            <person name="Ohnishi Y."/>
            <person name="Ishikawa J."/>
            <person name="Sekine M."/>
            <person name="Hosoyama A."/>
            <person name="Harada T."/>
            <person name="Narita H."/>
            <person name="Hata T."/>
            <person name="Konno Y."/>
            <person name="Tutikane K."/>
            <person name="Fujita N."/>
            <person name="Horinouchi S."/>
            <person name="Hayakawa M."/>
        </authorList>
    </citation>
    <scope>NUCLEOTIDE SEQUENCE [LARGE SCALE GENOMIC DNA]</scope>
    <source>
        <strain evidence="4">ATCC 14538 / DSM 43046 / CBS 188.64 / JCM 3121 / NBRC 102363 / NCIMB 12654 / NRRL B-3342 / UNCC 431</strain>
    </source>
</reference>